<dbReference type="SUPFAM" id="SSF52540">
    <property type="entry name" value="P-loop containing nucleoside triphosphate hydrolases"/>
    <property type="match status" value="1"/>
</dbReference>
<dbReference type="InterPro" id="IPR049730">
    <property type="entry name" value="SNF2/RAD54-like_C"/>
</dbReference>
<dbReference type="CDD" id="cd18793">
    <property type="entry name" value="SF2_C_SNF"/>
    <property type="match status" value="1"/>
</dbReference>
<accession>S3LQW6</accession>
<dbReference type="Pfam" id="PF00271">
    <property type="entry name" value="Helicase_C"/>
    <property type="match status" value="1"/>
</dbReference>
<sequence>MQDVTDLVIENISTVYTENAPEFIYFMTLYHVFSEFLDDISEDVLPNEDTGFKQSRIWNMLYDFQRDAVLGIINKLEKYNGCILADSVGLGKTFTALAVVKYYENRNRSVLVLCPKKLAENWNTYKDNYVNNPITADRLNYDVLFHTDLSRNGGISNGLDLNRLNWGNYDLIVIDESHNFRNGIGTHSNTQENRYQKLLEKVIRAGVKTKVLMLSATPVNNRFIDLKNQLAIAYEGNFEYLDERLNTTKTLDDIFKQAQKAFNAWSKLDPEQRSTDALLRTLDFDFFELLDSVTIARSRKHIEKYYDANKIGKFPERLKPISLRPCLTDLDDAINYNQIYDQLMQLSLCVYTPSNYIFPSKIQKYKDLTHNKGENLTQTGRERGIQRLMSINLLKRLESSVNSFKLTLNRIMKLINNTIDGINRFEKYGSADISMYEANGDDWDMDDENTEFFTVGKKVKIDLADMDWKSWRKELTQDAEVLELLTLMIADITPQHDSKLQKLFCLLDEKIAHPINPGNKKVLIFSAFADTAEYLYDHVSMYIKNKYDLHTAVITGSIDGRTTIKEFKATLNNVLTCFSPVSKDRDVLMPNNKTEIDILIATDCISEGQNLQDCDYLINYDIHWNPVRIIQRFGRIDRIGSKNKTIQLVNFWPDLPLDDYINLKSRVETRMKITVMTATGDDDLINSEEHGDLEYRKAQLKRLQEEVVDIEDISDGISIMDLGLNEFHLDLLDYIKHNNDMDKKPRGLHTVVPATDELPEGAIFVLKNVNSSTNVDNGNRLHPFYMVYVGIDGKIICNYLNPKKLLDDIRLLCRGKTTPIQEVYEQFNRETDDGKNMAAMSELLTQAIDSIIDVKEESDIDSLFSASGTSALMSHVSGLEDFELICFLVVK</sequence>
<dbReference type="Pfam" id="PF04851">
    <property type="entry name" value="ResIII"/>
    <property type="match status" value="1"/>
</dbReference>
<dbReference type="Proteomes" id="UP000014605">
    <property type="component" value="Unassembled WGS sequence"/>
</dbReference>
<dbReference type="SMART" id="SM00487">
    <property type="entry name" value="DEXDc"/>
    <property type="match status" value="1"/>
</dbReference>
<dbReference type="AlphaFoldDB" id="S3LQW6"/>
<dbReference type="EMBL" id="ATFC01000008">
    <property type="protein sequence ID" value="EPF46722.1"/>
    <property type="molecule type" value="Genomic_DNA"/>
</dbReference>
<organism evidence="4 5">
    <name type="scientific">Treponema vincentii F0403</name>
    <dbReference type="NCBI Taxonomy" id="1125702"/>
    <lineage>
        <taxon>Bacteria</taxon>
        <taxon>Pseudomonadati</taxon>
        <taxon>Spirochaetota</taxon>
        <taxon>Spirochaetia</taxon>
        <taxon>Spirochaetales</taxon>
        <taxon>Treponemataceae</taxon>
        <taxon>Treponema</taxon>
    </lineage>
</organism>
<dbReference type="GO" id="GO:0005524">
    <property type="term" value="F:ATP binding"/>
    <property type="evidence" value="ECO:0007669"/>
    <property type="project" value="InterPro"/>
</dbReference>
<dbReference type="Gene3D" id="3.40.50.300">
    <property type="entry name" value="P-loop containing nucleotide triphosphate hydrolases"/>
    <property type="match status" value="1"/>
</dbReference>
<dbReference type="PROSITE" id="PS51192">
    <property type="entry name" value="HELICASE_ATP_BIND_1"/>
    <property type="match status" value="1"/>
</dbReference>
<evidence type="ECO:0008006" key="6">
    <source>
        <dbReference type="Google" id="ProtNLM"/>
    </source>
</evidence>
<dbReference type="RefSeq" id="WP_016518715.1">
    <property type="nucleotide sequence ID" value="NZ_KE332512.1"/>
</dbReference>
<dbReference type="Gene3D" id="3.40.50.10810">
    <property type="entry name" value="Tandem AAA-ATPase domain"/>
    <property type="match status" value="1"/>
</dbReference>
<dbReference type="HOGENOM" id="CLU_008466_2_0_12"/>
<dbReference type="GeneID" id="301461462"/>
<gene>
    <name evidence="4" type="ORF">HMPREF1222_01299</name>
</gene>
<protein>
    <recommendedName>
        <fullName evidence="6">Helicase</fullName>
    </recommendedName>
</protein>
<dbReference type="GO" id="GO:0006281">
    <property type="term" value="P:DNA repair"/>
    <property type="evidence" value="ECO:0007669"/>
    <property type="project" value="TreeGrafter"/>
</dbReference>
<dbReference type="PROSITE" id="PS51194">
    <property type="entry name" value="HELICASE_CTER"/>
    <property type="match status" value="1"/>
</dbReference>
<evidence type="ECO:0000313" key="5">
    <source>
        <dbReference type="Proteomes" id="UP000014605"/>
    </source>
</evidence>
<dbReference type="GO" id="GO:0031297">
    <property type="term" value="P:replication fork processing"/>
    <property type="evidence" value="ECO:0007669"/>
    <property type="project" value="TreeGrafter"/>
</dbReference>
<evidence type="ECO:0000259" key="3">
    <source>
        <dbReference type="PROSITE" id="PS51194"/>
    </source>
</evidence>
<dbReference type="GO" id="GO:0016787">
    <property type="term" value="F:hydrolase activity"/>
    <property type="evidence" value="ECO:0007669"/>
    <property type="project" value="UniProtKB-KW"/>
</dbReference>
<feature type="domain" description="Helicase C-terminal" evidence="3">
    <location>
        <begin position="499"/>
        <end position="685"/>
    </location>
</feature>
<dbReference type="InterPro" id="IPR027417">
    <property type="entry name" value="P-loop_NTPase"/>
</dbReference>
<feature type="domain" description="Helicase ATP-binding" evidence="2">
    <location>
        <begin position="73"/>
        <end position="236"/>
    </location>
</feature>
<dbReference type="InterPro" id="IPR038718">
    <property type="entry name" value="SNF2-like_sf"/>
</dbReference>
<comment type="caution">
    <text evidence="4">The sequence shown here is derived from an EMBL/GenBank/DDBJ whole genome shotgun (WGS) entry which is preliminary data.</text>
</comment>
<dbReference type="PANTHER" id="PTHR45766:SF6">
    <property type="entry name" value="SWI_SNF-RELATED MATRIX-ASSOCIATED ACTIN-DEPENDENT REGULATOR OF CHROMATIN SUBFAMILY A-LIKE PROTEIN 1"/>
    <property type="match status" value="1"/>
</dbReference>
<reference evidence="4 5" key="1">
    <citation type="submission" date="2013-04" db="EMBL/GenBank/DDBJ databases">
        <title>The Genome Sequence of Treponema vincentii F0403.</title>
        <authorList>
            <consortium name="The Broad Institute Genomics Platform"/>
            <person name="Earl A."/>
            <person name="Ward D."/>
            <person name="Feldgarden M."/>
            <person name="Gevers D."/>
            <person name="Leonetti C."/>
            <person name="Izard J."/>
            <person name="Walker B."/>
            <person name="Young S."/>
            <person name="Zeng Q."/>
            <person name="Gargeya S."/>
            <person name="Fitzgerald M."/>
            <person name="Haas B."/>
            <person name="Abouelleil A."/>
            <person name="Allen A.W."/>
            <person name="Alvarado L."/>
            <person name="Arachchi H.M."/>
            <person name="Berlin A.M."/>
            <person name="Chapman S.B."/>
            <person name="Gainer-Dewar J."/>
            <person name="Goldberg J."/>
            <person name="Griggs A."/>
            <person name="Gujja S."/>
            <person name="Hansen M."/>
            <person name="Howarth C."/>
            <person name="Imamovic A."/>
            <person name="Ireland A."/>
            <person name="Larimer J."/>
            <person name="McCowan C."/>
            <person name="Murphy C."/>
            <person name="Pearson M."/>
            <person name="Poon T.W."/>
            <person name="Priest M."/>
            <person name="Roberts A."/>
            <person name="Saif S."/>
            <person name="Shea T."/>
            <person name="Sisk P."/>
            <person name="Sykes S."/>
            <person name="Wortman J."/>
            <person name="Nusbaum C."/>
            <person name="Birren B."/>
        </authorList>
    </citation>
    <scope>NUCLEOTIDE SEQUENCE [LARGE SCALE GENOMIC DNA]</scope>
    <source>
        <strain evidence="4 5">F0403</strain>
    </source>
</reference>
<dbReference type="PATRIC" id="fig|1125702.3.peg.1346"/>
<evidence type="ECO:0000256" key="1">
    <source>
        <dbReference type="ARBA" id="ARBA00022801"/>
    </source>
</evidence>
<keyword evidence="1" id="KW-0378">Hydrolase</keyword>
<dbReference type="InterPro" id="IPR006935">
    <property type="entry name" value="Helicase/UvrB_N"/>
</dbReference>
<proteinExistence type="predicted"/>
<keyword evidence="5" id="KW-1185">Reference proteome</keyword>
<dbReference type="SMART" id="SM00490">
    <property type="entry name" value="HELICc"/>
    <property type="match status" value="1"/>
</dbReference>
<dbReference type="PANTHER" id="PTHR45766">
    <property type="entry name" value="DNA ANNEALING HELICASE AND ENDONUCLEASE ZRANB3 FAMILY MEMBER"/>
    <property type="match status" value="1"/>
</dbReference>
<dbReference type="InterPro" id="IPR014001">
    <property type="entry name" value="Helicase_ATP-bd"/>
</dbReference>
<dbReference type="InterPro" id="IPR001650">
    <property type="entry name" value="Helicase_C-like"/>
</dbReference>
<evidence type="ECO:0000259" key="2">
    <source>
        <dbReference type="PROSITE" id="PS51192"/>
    </source>
</evidence>
<evidence type="ECO:0000313" key="4">
    <source>
        <dbReference type="EMBL" id="EPF46722.1"/>
    </source>
</evidence>
<name>S3LQW6_9SPIR</name>